<evidence type="ECO:0000259" key="1">
    <source>
        <dbReference type="PROSITE" id="PS50042"/>
    </source>
</evidence>
<dbReference type="RefSeq" id="WP_208133591.1">
    <property type="nucleotide sequence ID" value="NZ_BAABGQ010000001.1"/>
</dbReference>
<proteinExistence type="predicted"/>
<dbReference type="CDD" id="cd00038">
    <property type="entry name" value="CAP_ED"/>
    <property type="match status" value="1"/>
</dbReference>
<sequence>MNAASLYQNIEAKIGLIAADFEVIAARFTPRAIPRQALLTVESEKNDKMFFVEKGLLFSFKTLVDGERQVIQFAKEHYWMADLCSFFSGSPALFSIQALEKCELWEITKRDFNLVCQQFPAMGTFFRLNFQTSYVNTLIRLSDAYSTDAEQRYVHLMETQPDLLQRVPQYLIASYLGILPSSLSRIRSRA</sequence>
<dbReference type="EMBL" id="BAABGQ010000001">
    <property type="protein sequence ID" value="GAA4492737.1"/>
    <property type="molecule type" value="Genomic_DNA"/>
</dbReference>
<dbReference type="SUPFAM" id="SSF51206">
    <property type="entry name" value="cAMP-binding domain-like"/>
    <property type="match status" value="1"/>
</dbReference>
<dbReference type="InterPro" id="IPR018490">
    <property type="entry name" value="cNMP-bd_dom_sf"/>
</dbReference>
<comment type="caution">
    <text evidence="2">The sequence shown here is derived from an EMBL/GenBank/DDBJ whole genome shotgun (WGS) entry which is preliminary data.</text>
</comment>
<gene>
    <name evidence="2" type="ORF">GCM10023172_00360</name>
</gene>
<dbReference type="InterPro" id="IPR014710">
    <property type="entry name" value="RmlC-like_jellyroll"/>
</dbReference>
<dbReference type="PROSITE" id="PS50042">
    <property type="entry name" value="CNMP_BINDING_3"/>
    <property type="match status" value="1"/>
</dbReference>
<name>A0ABP8PVN0_9BACT</name>
<feature type="domain" description="Cyclic nucleotide-binding" evidence="1">
    <location>
        <begin position="42"/>
        <end position="115"/>
    </location>
</feature>
<organism evidence="2 3">
    <name type="scientific">Hymenobacter ginsengisoli</name>
    <dbReference type="NCBI Taxonomy" id="1051626"/>
    <lineage>
        <taxon>Bacteria</taxon>
        <taxon>Pseudomonadati</taxon>
        <taxon>Bacteroidota</taxon>
        <taxon>Cytophagia</taxon>
        <taxon>Cytophagales</taxon>
        <taxon>Hymenobacteraceae</taxon>
        <taxon>Hymenobacter</taxon>
    </lineage>
</organism>
<protein>
    <recommendedName>
        <fullName evidence="1">Cyclic nucleotide-binding domain-containing protein</fullName>
    </recommendedName>
</protein>
<reference evidence="3" key="1">
    <citation type="journal article" date="2019" name="Int. J. Syst. Evol. Microbiol.">
        <title>The Global Catalogue of Microorganisms (GCM) 10K type strain sequencing project: providing services to taxonomists for standard genome sequencing and annotation.</title>
        <authorList>
            <consortium name="The Broad Institute Genomics Platform"/>
            <consortium name="The Broad Institute Genome Sequencing Center for Infectious Disease"/>
            <person name="Wu L."/>
            <person name="Ma J."/>
        </authorList>
    </citation>
    <scope>NUCLEOTIDE SEQUENCE [LARGE SCALE GENOMIC DNA]</scope>
    <source>
        <strain evidence="3">JCM 17841</strain>
    </source>
</reference>
<accession>A0ABP8PVN0</accession>
<evidence type="ECO:0000313" key="2">
    <source>
        <dbReference type="EMBL" id="GAA4492737.1"/>
    </source>
</evidence>
<dbReference type="InterPro" id="IPR000595">
    <property type="entry name" value="cNMP-bd_dom"/>
</dbReference>
<dbReference type="Gene3D" id="2.60.120.10">
    <property type="entry name" value="Jelly Rolls"/>
    <property type="match status" value="1"/>
</dbReference>
<dbReference type="Proteomes" id="UP001501243">
    <property type="component" value="Unassembled WGS sequence"/>
</dbReference>
<dbReference type="Pfam" id="PF00027">
    <property type="entry name" value="cNMP_binding"/>
    <property type="match status" value="1"/>
</dbReference>
<keyword evidence="3" id="KW-1185">Reference proteome</keyword>
<evidence type="ECO:0000313" key="3">
    <source>
        <dbReference type="Proteomes" id="UP001501243"/>
    </source>
</evidence>